<evidence type="ECO:0000256" key="5">
    <source>
        <dbReference type="PROSITE-ProRule" id="PRU01191"/>
    </source>
</evidence>
<dbReference type="Pfam" id="PF03514">
    <property type="entry name" value="GRAS"/>
    <property type="match status" value="1"/>
</dbReference>
<dbReference type="CDD" id="cd09272">
    <property type="entry name" value="RNase_HI_RT_Ty1"/>
    <property type="match status" value="1"/>
</dbReference>
<dbReference type="PROSITE" id="PS50985">
    <property type="entry name" value="GRAS"/>
    <property type="match status" value="1"/>
</dbReference>
<feature type="region of interest" description="SAW" evidence="5">
    <location>
        <begin position="438"/>
        <end position="513"/>
    </location>
</feature>
<protein>
    <submittedName>
        <fullName evidence="7">Copia-type polyprotein</fullName>
    </submittedName>
</protein>
<dbReference type="Proteomes" id="UP000265520">
    <property type="component" value="Unassembled WGS sequence"/>
</dbReference>
<keyword evidence="8" id="KW-1185">Reference proteome</keyword>
<accession>A0A392M5U4</accession>
<dbReference type="PANTHER" id="PTHR11439:SF517">
    <property type="entry name" value="CYSTEINE-RICH RLK (RECEPTOR-LIKE PROTEIN KINASE) 8"/>
    <property type="match status" value="1"/>
</dbReference>
<dbReference type="InterPro" id="IPR013103">
    <property type="entry name" value="RVT_2"/>
</dbReference>
<evidence type="ECO:0000256" key="1">
    <source>
        <dbReference type="ARBA" id="ARBA00004123"/>
    </source>
</evidence>
<evidence type="ECO:0000256" key="4">
    <source>
        <dbReference type="ARBA" id="ARBA00023242"/>
    </source>
</evidence>
<comment type="caution">
    <text evidence="7">The sequence shown here is derived from an EMBL/GenBank/DDBJ whole genome shotgun (WGS) entry which is preliminary data.</text>
</comment>
<feature type="domain" description="Reverse transcriptase Ty1/copia-type" evidence="6">
    <location>
        <begin position="51"/>
        <end position="118"/>
    </location>
</feature>
<dbReference type="AlphaFoldDB" id="A0A392M5U4"/>
<gene>
    <name evidence="7" type="ORF">A2U01_0003599</name>
</gene>
<dbReference type="PANTHER" id="PTHR11439">
    <property type="entry name" value="GAG-POL-RELATED RETROTRANSPOSON"/>
    <property type="match status" value="1"/>
</dbReference>
<reference evidence="7 8" key="1">
    <citation type="journal article" date="2018" name="Front. Plant Sci.">
        <title>Red Clover (Trifolium pratense) and Zigzag Clover (T. medium) - A Picture of Genomic Similarities and Differences.</title>
        <authorList>
            <person name="Dluhosova J."/>
            <person name="Istvanek J."/>
            <person name="Nedelnik J."/>
            <person name="Repkova J."/>
        </authorList>
    </citation>
    <scope>NUCLEOTIDE SEQUENCE [LARGE SCALE GENOMIC DNA]</scope>
    <source>
        <strain evidence="8">cv. 10/8</strain>
        <tissue evidence="7">Leaf</tissue>
    </source>
</reference>
<dbReference type="InterPro" id="IPR043502">
    <property type="entry name" value="DNA/RNA_pol_sf"/>
</dbReference>
<sequence>MNLITFGPCVNEDPITFEEAEKSDIWRKAMNIELESIERNNTWQLTDLPKVAKGYAQRYGTDYKEVFAPVARWDTIRSLLAIAALNEWSVFQLDVKSAFLHGELSETVYVEQPPGNMIKGFKDSMMNTFDMTDLGKMRHFLGIEVTQSSEGIFVCQQKYAKDILEKFKMDKSNAVCSPIVTGTRLSKHDKGDEVNPTEFKQIIGSLMYLTATRPDLMFVVHMIARFVEHPVETHMMAAKRILIYIKGTLDLGILYKKGMKAELVAYSDSDYGGDIDDRKSTSGYVFMIGSGAVSWLSKKQPIVTLSTTEAEFIAAAHCVCQGIWMERILNYMGLKQQECFKVFCDNSSTIKLSKNPVLHGRSKHIDIRFHFLRNLSCEGAVELVHCSSQNQMADIMTKTLKLETFEKLRQGLGVCSSSSLNLNQQEVYLGKQICNMVACEGTDRVERHETLNQWRNRFGWAGFSSLHLGSNALLRASLLLSLFSRDGYKVEENDGCLMHGWHARPLIATSAWKLTADNSVAVSHWVNSSGHWYFN</sequence>
<dbReference type="GO" id="GO:0009610">
    <property type="term" value="P:response to symbiotic fungus"/>
    <property type="evidence" value="ECO:0007669"/>
    <property type="project" value="UniProtKB-ARBA"/>
</dbReference>
<dbReference type="GO" id="GO:0005634">
    <property type="term" value="C:nucleus"/>
    <property type="evidence" value="ECO:0007669"/>
    <property type="project" value="UniProtKB-SubCell"/>
</dbReference>
<proteinExistence type="inferred from homology"/>
<dbReference type="SUPFAM" id="SSF56672">
    <property type="entry name" value="DNA/RNA polymerases"/>
    <property type="match status" value="1"/>
</dbReference>
<comment type="caution">
    <text evidence="5">Lacks conserved residue(s) required for the propagation of feature annotation.</text>
</comment>
<evidence type="ECO:0000259" key="6">
    <source>
        <dbReference type="Pfam" id="PF07727"/>
    </source>
</evidence>
<evidence type="ECO:0000313" key="8">
    <source>
        <dbReference type="Proteomes" id="UP000265520"/>
    </source>
</evidence>
<keyword evidence="4" id="KW-0539">Nucleus</keyword>
<organism evidence="7 8">
    <name type="scientific">Trifolium medium</name>
    <dbReference type="NCBI Taxonomy" id="97028"/>
    <lineage>
        <taxon>Eukaryota</taxon>
        <taxon>Viridiplantae</taxon>
        <taxon>Streptophyta</taxon>
        <taxon>Embryophyta</taxon>
        <taxon>Tracheophyta</taxon>
        <taxon>Spermatophyta</taxon>
        <taxon>Magnoliopsida</taxon>
        <taxon>eudicotyledons</taxon>
        <taxon>Gunneridae</taxon>
        <taxon>Pentapetalae</taxon>
        <taxon>rosids</taxon>
        <taxon>fabids</taxon>
        <taxon>Fabales</taxon>
        <taxon>Fabaceae</taxon>
        <taxon>Papilionoideae</taxon>
        <taxon>50 kb inversion clade</taxon>
        <taxon>NPAAA clade</taxon>
        <taxon>Hologalegina</taxon>
        <taxon>IRL clade</taxon>
        <taxon>Trifolieae</taxon>
        <taxon>Trifolium</taxon>
    </lineage>
</organism>
<name>A0A392M5U4_9FABA</name>
<dbReference type="EMBL" id="LXQA010004189">
    <property type="protein sequence ID" value="MCH82787.1"/>
    <property type="molecule type" value="Genomic_DNA"/>
</dbReference>
<keyword evidence="2" id="KW-0805">Transcription regulation</keyword>
<dbReference type="InterPro" id="IPR005202">
    <property type="entry name" value="TF_GRAS"/>
</dbReference>
<evidence type="ECO:0000313" key="7">
    <source>
        <dbReference type="EMBL" id="MCH82787.1"/>
    </source>
</evidence>
<evidence type="ECO:0000256" key="2">
    <source>
        <dbReference type="ARBA" id="ARBA00023015"/>
    </source>
</evidence>
<comment type="subcellular location">
    <subcellularLocation>
        <location evidence="1">Nucleus</location>
    </subcellularLocation>
</comment>
<keyword evidence="3" id="KW-0804">Transcription</keyword>
<comment type="similarity">
    <text evidence="5">Belongs to the GRAS family.</text>
</comment>
<evidence type="ECO:0000256" key="3">
    <source>
        <dbReference type="ARBA" id="ARBA00023163"/>
    </source>
</evidence>
<dbReference type="Pfam" id="PF07727">
    <property type="entry name" value="RVT_2"/>
    <property type="match status" value="1"/>
</dbReference>